<gene>
    <name evidence="2" type="ORF">CYMTET_21669</name>
</gene>
<evidence type="ECO:0000256" key="1">
    <source>
        <dbReference type="SAM" id="MobiDB-lite"/>
    </source>
</evidence>
<organism evidence="2 3">
    <name type="scientific">Cymbomonas tetramitiformis</name>
    <dbReference type="NCBI Taxonomy" id="36881"/>
    <lineage>
        <taxon>Eukaryota</taxon>
        <taxon>Viridiplantae</taxon>
        <taxon>Chlorophyta</taxon>
        <taxon>Pyramimonadophyceae</taxon>
        <taxon>Pyramimonadales</taxon>
        <taxon>Pyramimonadaceae</taxon>
        <taxon>Cymbomonas</taxon>
    </lineage>
</organism>
<feature type="region of interest" description="Disordered" evidence="1">
    <location>
        <begin position="1"/>
        <end position="60"/>
    </location>
</feature>
<sequence>MLNLLQGQRKANVATRGEWVSSEEPVDTTPVTPTRLKLAQTDPGHPDLTREQEAASDAEYLSASVQPWPGMAVNPWSNETEGGSWTQQRLFVDRTGYARLCKLYSEPRELTLDPGYVRVTFSRCGEEKDILETELLWRDFTLVDQKVDKETKVYPTGTVTGTLMWDKRGRHFCVLGEKTRALWELMESLVRHAEGSNERMAPMGSVSGEFQLPFCYERDQRWCYHPLKYIQKVDVMNLRARLKLRYDEFDPGRKEYQPPVFQGTYQAESDTSSVDTARESTWPDPAQIAELTQKDGQTVFLVRYQYRRGKVIHMLGKPNVERGKGLRTCELSNKHMHRYSYSAALGQRGEHMPLGG</sequence>
<comment type="caution">
    <text evidence="2">The sequence shown here is derived from an EMBL/GenBank/DDBJ whole genome shotgun (WGS) entry which is preliminary data.</text>
</comment>
<dbReference type="AlphaFoldDB" id="A0AAE0G1P6"/>
<accession>A0AAE0G1P6</accession>
<reference evidence="2 3" key="1">
    <citation type="journal article" date="2015" name="Genome Biol. Evol.">
        <title>Comparative Genomics of a Bacterivorous Green Alga Reveals Evolutionary Causalities and Consequences of Phago-Mixotrophic Mode of Nutrition.</title>
        <authorList>
            <person name="Burns J.A."/>
            <person name="Paasch A."/>
            <person name="Narechania A."/>
            <person name="Kim E."/>
        </authorList>
    </citation>
    <scope>NUCLEOTIDE SEQUENCE [LARGE SCALE GENOMIC DNA]</scope>
    <source>
        <strain evidence="2 3">PLY_AMNH</strain>
    </source>
</reference>
<proteinExistence type="predicted"/>
<dbReference type="EMBL" id="LGRX02010679">
    <property type="protein sequence ID" value="KAK3269908.1"/>
    <property type="molecule type" value="Genomic_DNA"/>
</dbReference>
<protein>
    <submittedName>
        <fullName evidence="2">Uncharacterized protein</fullName>
    </submittedName>
</protein>
<name>A0AAE0G1P6_9CHLO</name>
<feature type="compositionally biased region" description="Basic and acidic residues" evidence="1">
    <location>
        <begin position="44"/>
        <end position="53"/>
    </location>
</feature>
<dbReference type="Proteomes" id="UP001190700">
    <property type="component" value="Unassembled WGS sequence"/>
</dbReference>
<evidence type="ECO:0000313" key="2">
    <source>
        <dbReference type="EMBL" id="KAK3269908.1"/>
    </source>
</evidence>
<evidence type="ECO:0000313" key="3">
    <source>
        <dbReference type="Proteomes" id="UP001190700"/>
    </source>
</evidence>
<keyword evidence="3" id="KW-1185">Reference proteome</keyword>